<evidence type="ECO:0000313" key="1">
    <source>
        <dbReference type="EMBL" id="UWP86637.1"/>
    </source>
</evidence>
<evidence type="ECO:0000313" key="2">
    <source>
        <dbReference type="Proteomes" id="UP001059617"/>
    </source>
</evidence>
<proteinExistence type="predicted"/>
<name>A0ABY5WAS1_9ACTN</name>
<protein>
    <recommendedName>
        <fullName evidence="3">Secreted protein</fullName>
    </recommendedName>
</protein>
<keyword evidence="2" id="KW-1185">Reference proteome</keyword>
<dbReference type="RefSeq" id="WP_259866006.1">
    <property type="nucleotide sequence ID" value="NZ_BAAAST010000003.1"/>
</dbReference>
<reference evidence="1" key="1">
    <citation type="submission" date="2021-04" db="EMBL/GenBank/DDBJ databases">
        <authorList>
            <person name="Hartkoorn R.C."/>
            <person name="Beaudoing E."/>
            <person name="Hot D."/>
        </authorList>
    </citation>
    <scope>NUCLEOTIDE SEQUENCE</scope>
    <source>
        <strain evidence="1">NRRL B-16292</strain>
    </source>
</reference>
<dbReference type="Proteomes" id="UP001059617">
    <property type="component" value="Chromosome"/>
</dbReference>
<dbReference type="EMBL" id="CP073720">
    <property type="protein sequence ID" value="UWP86637.1"/>
    <property type="molecule type" value="Genomic_DNA"/>
</dbReference>
<sequence>MRHTATVDDRVDFQPTEISESVQTYGLEDHSDTFGDAVADLNGKIPNVHLTDVIQDVNHSAKAPCGVPPTADSVRFCWNDEDNAGTTWIPQGLTGSWDADADGRWNGHQVIAATWYDDRGVDGTNRGSRITFVNYDEPGKPEYRHVLLVVPDRDGSFHAAKSHVGGVAWVGYRLYVADTDAIRVFDLHNIWRTRADSSHKKIGMDDGKAYAADYRYAIPQIGYYTPDRPLRISSISLDRTSSPNSLITAEYKQDRDGVHSPRPANTRIVRWNLGKDGKLAATSSAAYVTSRANVNGAITYGDKPEFVLTSSEFNRRPAWIHRATVGTSSRYTSVRLGGPEDLTYQPQGSRMWTLTEYDGRRSVFGIPLSSIGNR</sequence>
<accession>A0ABY5WAS1</accession>
<reference evidence="1" key="2">
    <citation type="submission" date="2022-09" db="EMBL/GenBank/DDBJ databases">
        <title>Biosynthetic gene clusters of Dactylosporangioum fulvum.</title>
        <authorList>
            <person name="Caradec T."/>
        </authorList>
    </citation>
    <scope>NUCLEOTIDE SEQUENCE</scope>
    <source>
        <strain evidence="1">NRRL B-16292</strain>
    </source>
</reference>
<evidence type="ECO:0008006" key="3">
    <source>
        <dbReference type="Google" id="ProtNLM"/>
    </source>
</evidence>
<organism evidence="1 2">
    <name type="scientific">Dactylosporangium fulvum</name>
    <dbReference type="NCBI Taxonomy" id="53359"/>
    <lineage>
        <taxon>Bacteria</taxon>
        <taxon>Bacillati</taxon>
        <taxon>Actinomycetota</taxon>
        <taxon>Actinomycetes</taxon>
        <taxon>Micromonosporales</taxon>
        <taxon>Micromonosporaceae</taxon>
        <taxon>Dactylosporangium</taxon>
    </lineage>
</organism>
<gene>
    <name evidence="1" type="ORF">Dfulv_21315</name>
</gene>